<name>A0A085NJB9_9BILA</name>
<dbReference type="Proteomes" id="UP000030764">
    <property type="component" value="Unassembled WGS sequence"/>
</dbReference>
<gene>
    <name evidence="1" type="ORF">M513_01933</name>
    <name evidence="2" type="ORF">M514_01933</name>
</gene>
<protein>
    <submittedName>
        <fullName evidence="2">Uncharacterized protein</fullName>
    </submittedName>
</protein>
<dbReference type="AlphaFoldDB" id="A0A085NJB9"/>
<dbReference type="EMBL" id="KL367494">
    <property type="protein sequence ID" value="KFD69565.1"/>
    <property type="molecule type" value="Genomic_DNA"/>
</dbReference>
<dbReference type="Proteomes" id="UP000030758">
    <property type="component" value="Unassembled WGS sequence"/>
</dbReference>
<proteinExistence type="predicted"/>
<evidence type="ECO:0000313" key="2">
    <source>
        <dbReference type="EMBL" id="KFD69565.1"/>
    </source>
</evidence>
<feature type="non-terminal residue" evidence="2">
    <location>
        <position position="1"/>
    </location>
</feature>
<dbReference type="EMBL" id="KL363190">
    <property type="protein sequence ID" value="KFD57048.1"/>
    <property type="molecule type" value="Genomic_DNA"/>
</dbReference>
<evidence type="ECO:0000313" key="1">
    <source>
        <dbReference type="EMBL" id="KFD57048.1"/>
    </source>
</evidence>
<organism evidence="2">
    <name type="scientific">Trichuris suis</name>
    <name type="common">pig whipworm</name>
    <dbReference type="NCBI Taxonomy" id="68888"/>
    <lineage>
        <taxon>Eukaryota</taxon>
        <taxon>Metazoa</taxon>
        <taxon>Ecdysozoa</taxon>
        <taxon>Nematoda</taxon>
        <taxon>Enoplea</taxon>
        <taxon>Dorylaimia</taxon>
        <taxon>Trichinellida</taxon>
        <taxon>Trichuridae</taxon>
        <taxon>Trichuris</taxon>
    </lineage>
</organism>
<feature type="non-terminal residue" evidence="2">
    <location>
        <position position="135"/>
    </location>
</feature>
<keyword evidence="3" id="KW-1185">Reference proteome</keyword>
<sequence>RYSRENILNRPLHYASFTESNLLCKFVSKSAECTQTGKQTVRQKHHEGITVGTSKKGKLVERTNCSWQGNLMTTMPTVPVRRHHYVKSEERKRQRLWRQEQKGQVTREAIESVASKTCNNCLLLSLQIKSQLIDR</sequence>
<evidence type="ECO:0000313" key="3">
    <source>
        <dbReference type="Proteomes" id="UP000030764"/>
    </source>
</evidence>
<reference evidence="2 3" key="1">
    <citation type="journal article" date="2014" name="Nat. Genet.">
        <title>Genome and transcriptome of the porcine whipworm Trichuris suis.</title>
        <authorList>
            <person name="Jex A.R."/>
            <person name="Nejsum P."/>
            <person name="Schwarz E.M."/>
            <person name="Hu L."/>
            <person name="Young N.D."/>
            <person name="Hall R.S."/>
            <person name="Korhonen P.K."/>
            <person name="Liao S."/>
            <person name="Thamsborg S."/>
            <person name="Xia J."/>
            <person name="Xu P."/>
            <person name="Wang S."/>
            <person name="Scheerlinck J.P."/>
            <person name="Hofmann A."/>
            <person name="Sternberg P.W."/>
            <person name="Wang J."/>
            <person name="Gasser R.B."/>
        </authorList>
    </citation>
    <scope>NUCLEOTIDE SEQUENCE [LARGE SCALE GENOMIC DNA]</scope>
    <source>
        <strain evidence="2">DCEP-RM93F</strain>
        <strain evidence="1">DCEP-RM93M</strain>
    </source>
</reference>
<accession>A0A085NJB9</accession>